<evidence type="ECO:0000313" key="3">
    <source>
        <dbReference type="EMBL" id="PWN56283.1"/>
    </source>
</evidence>
<comment type="caution">
    <text evidence="3">The sequence shown here is derived from an EMBL/GenBank/DDBJ whole genome shotgun (WGS) entry which is preliminary data.</text>
</comment>
<feature type="signal peptide" evidence="1">
    <location>
        <begin position="1"/>
        <end position="22"/>
    </location>
</feature>
<dbReference type="Gene3D" id="3.40.30.10">
    <property type="entry name" value="Glutaredoxin"/>
    <property type="match status" value="1"/>
</dbReference>
<evidence type="ECO:0000259" key="2">
    <source>
        <dbReference type="Pfam" id="PF13098"/>
    </source>
</evidence>
<reference evidence="3 4" key="1">
    <citation type="submission" date="2018-05" db="EMBL/GenBank/DDBJ databases">
        <title>Abyssibacter profundi OUC007T gen. nov., sp. nov, a marine bacterium isolated from seawater of the Mariana Trench.</title>
        <authorList>
            <person name="Zhou S."/>
        </authorList>
    </citation>
    <scope>NUCLEOTIDE SEQUENCE [LARGE SCALE GENOMIC DNA]</scope>
    <source>
        <strain evidence="3 4">OUC007</strain>
    </source>
</reference>
<dbReference type="InterPro" id="IPR012336">
    <property type="entry name" value="Thioredoxin-like_fold"/>
</dbReference>
<dbReference type="Proteomes" id="UP000251800">
    <property type="component" value="Unassembled WGS sequence"/>
</dbReference>
<sequence>MNQAATWIVATVTALFASAAWADEAPMQPDAATSPYQVLVFWASWCGRCDTVLKDMETLQSDDALSGAAIKAVNLGDGASAREALARKGGDRLQLVVDGQALADRLQVKALPWVVVVNQSGEPVYEPSRQAPPSQVARYVQMDLSLRL</sequence>
<dbReference type="AlphaFoldDB" id="A0A363ULJ2"/>
<dbReference type="Pfam" id="PF13098">
    <property type="entry name" value="Thioredoxin_2"/>
    <property type="match status" value="1"/>
</dbReference>
<evidence type="ECO:0000256" key="1">
    <source>
        <dbReference type="SAM" id="SignalP"/>
    </source>
</evidence>
<keyword evidence="1" id="KW-0732">Signal</keyword>
<keyword evidence="4" id="KW-1185">Reference proteome</keyword>
<feature type="domain" description="Thioredoxin-like fold" evidence="2">
    <location>
        <begin position="34"/>
        <end position="124"/>
    </location>
</feature>
<dbReference type="InterPro" id="IPR036249">
    <property type="entry name" value="Thioredoxin-like_sf"/>
</dbReference>
<gene>
    <name evidence="3" type="ORF">DEH80_08440</name>
</gene>
<protein>
    <recommendedName>
        <fullName evidence="2">Thioredoxin-like fold domain-containing protein</fullName>
    </recommendedName>
</protein>
<evidence type="ECO:0000313" key="4">
    <source>
        <dbReference type="Proteomes" id="UP000251800"/>
    </source>
</evidence>
<proteinExistence type="predicted"/>
<dbReference type="SUPFAM" id="SSF52833">
    <property type="entry name" value="Thioredoxin-like"/>
    <property type="match status" value="1"/>
</dbReference>
<feature type="chain" id="PRO_5016968516" description="Thioredoxin-like fold domain-containing protein" evidence="1">
    <location>
        <begin position="23"/>
        <end position="148"/>
    </location>
</feature>
<dbReference type="CDD" id="cd02966">
    <property type="entry name" value="TlpA_like_family"/>
    <property type="match status" value="1"/>
</dbReference>
<organism evidence="3 4">
    <name type="scientific">Abyssibacter profundi</name>
    <dbReference type="NCBI Taxonomy" id="2182787"/>
    <lineage>
        <taxon>Bacteria</taxon>
        <taxon>Pseudomonadati</taxon>
        <taxon>Pseudomonadota</taxon>
        <taxon>Gammaproteobacteria</taxon>
        <taxon>Chromatiales</taxon>
        <taxon>Oceanococcaceae</taxon>
        <taxon>Abyssibacter</taxon>
    </lineage>
</organism>
<dbReference type="OrthoDB" id="9796554at2"/>
<name>A0A363ULJ2_9GAMM</name>
<dbReference type="EMBL" id="QEQK01000006">
    <property type="protein sequence ID" value="PWN56283.1"/>
    <property type="molecule type" value="Genomic_DNA"/>
</dbReference>
<accession>A0A363ULJ2</accession>